<evidence type="ECO:0000313" key="3">
    <source>
        <dbReference type="EMBL" id="KAL2466859.1"/>
    </source>
</evidence>
<evidence type="ECO:0000256" key="1">
    <source>
        <dbReference type="SAM" id="MobiDB-lite"/>
    </source>
</evidence>
<dbReference type="Proteomes" id="UP001604336">
    <property type="component" value="Unassembled WGS sequence"/>
</dbReference>
<dbReference type="EMBL" id="JBFOLK010000013">
    <property type="protein sequence ID" value="KAL2466859.1"/>
    <property type="molecule type" value="Genomic_DNA"/>
</dbReference>
<evidence type="ECO:0000313" key="4">
    <source>
        <dbReference type="Proteomes" id="UP001604336"/>
    </source>
</evidence>
<reference evidence="4" key="1">
    <citation type="submission" date="2024-07" db="EMBL/GenBank/DDBJ databases">
        <title>Two chromosome-level genome assemblies of Korean endemic species Abeliophyllum distichum and Forsythia ovata (Oleaceae).</title>
        <authorList>
            <person name="Jang H."/>
        </authorList>
    </citation>
    <scope>NUCLEOTIDE SEQUENCE [LARGE SCALE GENOMIC DNA]</scope>
</reference>
<organism evidence="3 4">
    <name type="scientific">Abeliophyllum distichum</name>
    <dbReference type="NCBI Taxonomy" id="126358"/>
    <lineage>
        <taxon>Eukaryota</taxon>
        <taxon>Viridiplantae</taxon>
        <taxon>Streptophyta</taxon>
        <taxon>Embryophyta</taxon>
        <taxon>Tracheophyta</taxon>
        <taxon>Spermatophyta</taxon>
        <taxon>Magnoliopsida</taxon>
        <taxon>eudicotyledons</taxon>
        <taxon>Gunneridae</taxon>
        <taxon>Pentapetalae</taxon>
        <taxon>asterids</taxon>
        <taxon>lamiids</taxon>
        <taxon>Lamiales</taxon>
        <taxon>Oleaceae</taxon>
        <taxon>Forsythieae</taxon>
        <taxon>Abeliophyllum</taxon>
    </lineage>
</organism>
<accession>A0ABD1PTB0</accession>
<sequence>MGGGGGMKAAAKVVGFTVATGGVRGVTAAENYPVSFATRKVASSFPVSAGVSVAEDVKLMVSQSQADVQKPCWELDDWEFAGGEDDLMVNPGEPMTRVVFGGPPTLQEAKEATSELTEAVEKAYLSSPHSAGYGGSLIADHGSSSSLSNSKVVETRRISEKFVAPAVPTHAIQAFRFLNDSSAAQNVVASIACDPNVWNAVLQNQELQEFLQSQKTCLAFSDMNLHVKESVADNDLFDHSSQESDDTPSDSGHSGSGNGFLDIMQKIRLAVVDMMCGLSDFFQNFFRGQAANKISVNDDGTARLNGVETVLEASFMGLAVMAIMVILLKRVDSRIPIITFAKGNMSMY</sequence>
<dbReference type="AlphaFoldDB" id="A0ABD1PTB0"/>
<feature type="transmembrane region" description="Helical" evidence="2">
    <location>
        <begin position="310"/>
        <end position="328"/>
    </location>
</feature>
<keyword evidence="4" id="KW-1185">Reference proteome</keyword>
<proteinExistence type="predicted"/>
<keyword evidence="2" id="KW-0472">Membrane</keyword>
<dbReference type="PANTHER" id="PTHR33625:SF4">
    <property type="entry name" value="OS08G0179900 PROTEIN"/>
    <property type="match status" value="1"/>
</dbReference>
<dbReference type="PANTHER" id="PTHR33625">
    <property type="entry name" value="OS08G0179900 PROTEIN"/>
    <property type="match status" value="1"/>
</dbReference>
<feature type="region of interest" description="Disordered" evidence="1">
    <location>
        <begin position="237"/>
        <end position="257"/>
    </location>
</feature>
<comment type="caution">
    <text evidence="3">The sequence shown here is derived from an EMBL/GenBank/DDBJ whole genome shotgun (WGS) entry which is preliminary data.</text>
</comment>
<name>A0ABD1PTB0_9LAMI</name>
<keyword evidence="2" id="KW-1133">Transmembrane helix</keyword>
<protein>
    <submittedName>
        <fullName evidence="3">Uncharacterized conserved protein (UCP012943)</fullName>
    </submittedName>
</protein>
<evidence type="ECO:0000256" key="2">
    <source>
        <dbReference type="SAM" id="Phobius"/>
    </source>
</evidence>
<keyword evidence="2" id="KW-0812">Transmembrane</keyword>
<gene>
    <name evidence="3" type="ORF">Adt_42710</name>
</gene>